<dbReference type="EMBL" id="JANBUH010000054">
    <property type="protein sequence ID" value="KAJ2755630.1"/>
    <property type="molecule type" value="Genomic_DNA"/>
</dbReference>
<evidence type="ECO:0000256" key="2">
    <source>
        <dbReference type="SAM" id="MobiDB-lite"/>
    </source>
</evidence>
<evidence type="ECO:0000313" key="4">
    <source>
        <dbReference type="Proteomes" id="UP001140011"/>
    </source>
</evidence>
<evidence type="ECO:0000313" key="3">
    <source>
        <dbReference type="EMBL" id="KAJ2755630.1"/>
    </source>
</evidence>
<organism evidence="3 4">
    <name type="scientific">Coemansia pectinata</name>
    <dbReference type="NCBI Taxonomy" id="1052879"/>
    <lineage>
        <taxon>Eukaryota</taxon>
        <taxon>Fungi</taxon>
        <taxon>Fungi incertae sedis</taxon>
        <taxon>Zoopagomycota</taxon>
        <taxon>Kickxellomycotina</taxon>
        <taxon>Kickxellomycetes</taxon>
        <taxon>Kickxellales</taxon>
        <taxon>Kickxellaceae</taxon>
        <taxon>Coemansia</taxon>
    </lineage>
</organism>
<feature type="compositionally biased region" description="Basic residues" evidence="2">
    <location>
        <begin position="73"/>
        <end position="86"/>
    </location>
</feature>
<dbReference type="CDD" id="cd04508">
    <property type="entry name" value="Tudor_SF"/>
    <property type="match status" value="1"/>
</dbReference>
<gene>
    <name evidence="3" type="ORF">GGI19_001479</name>
</gene>
<reference evidence="3" key="1">
    <citation type="submission" date="2022-07" db="EMBL/GenBank/DDBJ databases">
        <title>Phylogenomic reconstructions and comparative analyses of Kickxellomycotina fungi.</title>
        <authorList>
            <person name="Reynolds N.K."/>
            <person name="Stajich J.E."/>
            <person name="Barry K."/>
            <person name="Grigoriev I.V."/>
            <person name="Crous P."/>
            <person name="Smith M.E."/>
        </authorList>
    </citation>
    <scope>NUCLEOTIDE SEQUENCE</scope>
    <source>
        <strain evidence="3">BCRC 34297</strain>
    </source>
</reference>
<keyword evidence="1" id="KW-0175">Coiled coil</keyword>
<protein>
    <submittedName>
        <fullName evidence="3">Uncharacterized protein</fullName>
    </submittedName>
</protein>
<feature type="compositionally biased region" description="Polar residues" evidence="2">
    <location>
        <begin position="38"/>
        <end position="49"/>
    </location>
</feature>
<feature type="region of interest" description="Disordered" evidence="2">
    <location>
        <begin position="11"/>
        <end position="113"/>
    </location>
</feature>
<feature type="compositionally biased region" description="Polar residues" evidence="2">
    <location>
        <begin position="288"/>
        <end position="298"/>
    </location>
</feature>
<name>A0A9W8H469_9FUNG</name>
<feature type="region of interest" description="Disordered" evidence="2">
    <location>
        <begin position="273"/>
        <end position="298"/>
    </location>
</feature>
<comment type="caution">
    <text evidence="3">The sequence shown here is derived from an EMBL/GenBank/DDBJ whole genome shotgun (WGS) entry which is preliminary data.</text>
</comment>
<proteinExistence type="predicted"/>
<feature type="coiled-coil region" evidence="1">
    <location>
        <begin position="335"/>
        <end position="362"/>
    </location>
</feature>
<accession>A0A9W8H469</accession>
<evidence type="ECO:0000256" key="1">
    <source>
        <dbReference type="SAM" id="Coils"/>
    </source>
</evidence>
<dbReference type="Proteomes" id="UP001140011">
    <property type="component" value="Unassembled WGS sequence"/>
</dbReference>
<sequence>MLLSQLWIAKKHQSYPLHDQTQSEAAPTGDKKPDDSRTWSLTSLDSGSESDLPEASSLLRTPVLPKRTAQSRSKSKGGNKKRKRQRMQQLVKSASEIPRTTADGDPDSSSECTSLRVPGELIMAYYLRKYYPARIVSQPKHDRYAIEFFDGKRATMIRKRFYTQYEPQFSTCAMGEMRLIGDEPAKSFTKESDVDIDPERDFERECKLYPRLVAEMEKIRHHLAVLHSCSADEVAEIAATEDRMAVFFGDDSTAKRQFGEPKQHIVADGEARGNCSIDGTDLHGAESSHPSEPIRSSATPESAALDDMTELGASTLAINFIHDVLLPHAIKRMIVEREGCSLDDAEARMQKVNEEINWVDQILAARKTNGR</sequence>
<dbReference type="AlphaFoldDB" id="A0A9W8H469"/>
<dbReference type="OrthoDB" id="2505887at2759"/>
<keyword evidence="4" id="KW-1185">Reference proteome</keyword>